<keyword evidence="1" id="KW-0812">Transmembrane</keyword>
<name>A0A6C0GLN1_9BACT</name>
<keyword evidence="3" id="KW-0808">Transferase</keyword>
<dbReference type="AlphaFoldDB" id="A0A6C0GLN1"/>
<feature type="transmembrane region" description="Helical" evidence="1">
    <location>
        <begin position="98"/>
        <end position="116"/>
    </location>
</feature>
<evidence type="ECO:0000259" key="2">
    <source>
        <dbReference type="Pfam" id="PF06580"/>
    </source>
</evidence>
<evidence type="ECO:0000313" key="3">
    <source>
        <dbReference type="EMBL" id="QHT68553.1"/>
    </source>
</evidence>
<protein>
    <submittedName>
        <fullName evidence="3">Sensor histidine kinase</fullName>
    </submittedName>
</protein>
<gene>
    <name evidence="3" type="ORF">GXP67_18835</name>
</gene>
<dbReference type="Gene3D" id="3.30.565.10">
    <property type="entry name" value="Histidine kinase-like ATPase, C-terminal domain"/>
    <property type="match status" value="1"/>
</dbReference>
<proteinExistence type="predicted"/>
<dbReference type="KEGG" id="rhoz:GXP67_18835"/>
<reference evidence="3 4" key="1">
    <citation type="submission" date="2020-01" db="EMBL/GenBank/DDBJ databases">
        <authorList>
            <person name="Kim M.K."/>
        </authorList>
    </citation>
    <scope>NUCLEOTIDE SEQUENCE [LARGE SCALE GENOMIC DNA]</scope>
    <source>
        <strain evidence="3 4">172606-1</strain>
    </source>
</reference>
<feature type="transmembrane region" description="Helical" evidence="1">
    <location>
        <begin position="16"/>
        <end position="35"/>
    </location>
</feature>
<feature type="transmembrane region" description="Helical" evidence="1">
    <location>
        <begin position="242"/>
        <end position="266"/>
    </location>
</feature>
<dbReference type="EMBL" id="CP048222">
    <property type="protein sequence ID" value="QHT68553.1"/>
    <property type="molecule type" value="Genomic_DNA"/>
</dbReference>
<dbReference type="RefSeq" id="WP_162444564.1">
    <property type="nucleotide sequence ID" value="NZ_CP048222.1"/>
</dbReference>
<feature type="transmembrane region" description="Helical" evidence="1">
    <location>
        <begin position="68"/>
        <end position="86"/>
    </location>
</feature>
<organism evidence="3 4">
    <name type="scientific">Rhodocytophaga rosea</name>
    <dbReference type="NCBI Taxonomy" id="2704465"/>
    <lineage>
        <taxon>Bacteria</taxon>
        <taxon>Pseudomonadati</taxon>
        <taxon>Bacteroidota</taxon>
        <taxon>Cytophagia</taxon>
        <taxon>Cytophagales</taxon>
        <taxon>Rhodocytophagaceae</taxon>
        <taxon>Rhodocytophaga</taxon>
    </lineage>
</organism>
<dbReference type="PANTHER" id="PTHR34220:SF7">
    <property type="entry name" value="SENSOR HISTIDINE KINASE YPDA"/>
    <property type="match status" value="1"/>
</dbReference>
<feature type="transmembrane region" description="Helical" evidence="1">
    <location>
        <begin position="207"/>
        <end position="230"/>
    </location>
</feature>
<accession>A0A6C0GLN1</accession>
<dbReference type="Proteomes" id="UP000480178">
    <property type="component" value="Chromosome"/>
</dbReference>
<dbReference type="SUPFAM" id="SSF55874">
    <property type="entry name" value="ATPase domain of HSP90 chaperone/DNA topoisomerase II/histidine kinase"/>
    <property type="match status" value="1"/>
</dbReference>
<feature type="transmembrane region" description="Helical" evidence="1">
    <location>
        <begin position="179"/>
        <end position="201"/>
    </location>
</feature>
<dbReference type="InterPro" id="IPR050640">
    <property type="entry name" value="Bact_2-comp_sensor_kinase"/>
</dbReference>
<dbReference type="InterPro" id="IPR010559">
    <property type="entry name" value="Sig_transdc_His_kin_internal"/>
</dbReference>
<dbReference type="GO" id="GO:0000155">
    <property type="term" value="F:phosphorelay sensor kinase activity"/>
    <property type="evidence" value="ECO:0007669"/>
    <property type="project" value="InterPro"/>
</dbReference>
<keyword evidence="1" id="KW-0472">Membrane</keyword>
<keyword evidence="3" id="KW-0418">Kinase</keyword>
<keyword evidence="4" id="KW-1185">Reference proteome</keyword>
<keyword evidence="1" id="KW-1133">Transmembrane helix</keyword>
<dbReference type="InterPro" id="IPR036890">
    <property type="entry name" value="HATPase_C_sf"/>
</dbReference>
<evidence type="ECO:0000256" key="1">
    <source>
        <dbReference type="SAM" id="Phobius"/>
    </source>
</evidence>
<feature type="domain" description="Signal transduction histidine kinase internal region" evidence="2">
    <location>
        <begin position="318"/>
        <end position="394"/>
    </location>
</feature>
<dbReference type="Pfam" id="PF06580">
    <property type="entry name" value="His_kinase"/>
    <property type="match status" value="1"/>
</dbReference>
<dbReference type="PANTHER" id="PTHR34220">
    <property type="entry name" value="SENSOR HISTIDINE KINASE YPDA"/>
    <property type="match status" value="1"/>
</dbReference>
<feature type="transmembrane region" description="Helical" evidence="1">
    <location>
        <begin position="145"/>
        <end position="167"/>
    </location>
</feature>
<evidence type="ECO:0000313" key="4">
    <source>
        <dbReference type="Proteomes" id="UP000480178"/>
    </source>
</evidence>
<sequence length="511" mass="59215">MKDLVIKPESLPKPEFWAATTIYVFSVFFLITPALENEFATIRTWNSYFFEEQNLAFNYYQHYFVPQLIRNTVLYLAFLVLNFTVLPKLTRKEALVQNILFILLTFVVIGVVLGITDTYLKNYLFNSYETEQETYNILFQNSFLYAFWLLLLFGFYAVIKFASLYLLTHSEAIQSRYGLITRDVLTAIVVWMIGMFLLMMGNADGQIIVGAGILIPLAILLYGYSFYSLIPISLRKKKPFKAYMLRIVLMLVISSIPVFLIGLLLTNREEAGLVYSMLNAPFQLLFTAPLSWILYKRQMTGKEEMYVLQRELGQTNANFDFLRSQINPHFLFNALNTIYGTAIQEKAERTCEAVERLGDMMRFMLQENMQDKISLTREIDYLNNYIGLQRLRTDPNPAIRIDTDIEQPPVPIQIAPMLLIPFVENAFKHGISLREPSHIKVTLDVKDNAVYFDVSNSKHLKPDNDPEKYKSGIGLSNVKQRLELLYPEKHELIIRETGKEYFVHLTLQLNG</sequence>
<feature type="transmembrane region" description="Helical" evidence="1">
    <location>
        <begin position="272"/>
        <end position="295"/>
    </location>
</feature>
<dbReference type="GO" id="GO:0016020">
    <property type="term" value="C:membrane"/>
    <property type="evidence" value="ECO:0007669"/>
    <property type="project" value="InterPro"/>
</dbReference>